<dbReference type="VEuPathDB" id="FungiDB:CLCR_10530"/>
<dbReference type="VEuPathDB" id="FungiDB:G647_03790"/>
<dbReference type="AlphaFoldDB" id="A0A1C1CV71"/>
<proteinExistence type="predicted"/>
<protein>
    <submittedName>
        <fullName evidence="1">Uncharacterized protein</fullName>
    </submittedName>
</protein>
<dbReference type="Proteomes" id="UP000094526">
    <property type="component" value="Unassembled WGS sequence"/>
</dbReference>
<comment type="caution">
    <text evidence="1">The sequence shown here is derived from an EMBL/GenBank/DDBJ whole genome shotgun (WGS) entry which is preliminary data.</text>
</comment>
<reference evidence="2" key="1">
    <citation type="submission" date="2015-07" db="EMBL/GenBank/DDBJ databases">
        <authorList>
            <person name="Teixeira M.M."/>
            <person name="Souza R.C."/>
            <person name="Almeida L.G."/>
            <person name="Vicente V.A."/>
            <person name="de Hoog S."/>
            <person name="Bocca A.L."/>
            <person name="de Almeida S.R."/>
            <person name="Vasconcelos A.T."/>
            <person name="Felipe M.S."/>
        </authorList>
    </citation>
    <scope>NUCLEOTIDE SEQUENCE [LARGE SCALE GENOMIC DNA]</scope>
    <source>
        <strain evidence="2">KSF</strain>
    </source>
</reference>
<organism evidence="1 2">
    <name type="scientific">Cladophialophora carrionii</name>
    <dbReference type="NCBI Taxonomy" id="86049"/>
    <lineage>
        <taxon>Eukaryota</taxon>
        <taxon>Fungi</taxon>
        <taxon>Dikarya</taxon>
        <taxon>Ascomycota</taxon>
        <taxon>Pezizomycotina</taxon>
        <taxon>Eurotiomycetes</taxon>
        <taxon>Chaetothyriomycetidae</taxon>
        <taxon>Chaetothyriales</taxon>
        <taxon>Herpotrichiellaceae</taxon>
        <taxon>Cladophialophora</taxon>
    </lineage>
</organism>
<gene>
    <name evidence="1" type="ORF">CLCR_10530</name>
</gene>
<dbReference type="OrthoDB" id="4144136at2759"/>
<evidence type="ECO:0000313" key="2">
    <source>
        <dbReference type="Proteomes" id="UP000094526"/>
    </source>
</evidence>
<accession>A0A1C1CV71</accession>
<evidence type="ECO:0000313" key="1">
    <source>
        <dbReference type="EMBL" id="OCT52387.1"/>
    </source>
</evidence>
<sequence>MAAVSTCSNLHYLEADCTDEQYRVLQVLSDDLHYASTILRYKVYDVESRSFAVRKAAREVTATDLYSGRVLANVPNEEKWRVKQMLKNNAMMLDLAEQVKIGLKTLIEIVCATPDAVQAGLKANNDLLEGHIEIDSAAISIKKASLGPPLEDQSAKGSTQARHIVVDSSRFVPVNFREASTPVQGEVHSDKCQIDKPRQVKKVRFVDEAALSKCQAATMALYSIVEPSRGRDGPRCSTNSNKVFSHVEIPGRLTAKKRKETVERAHSPAQPCSMEQMEKQLHAWIPNKISMPCLPVDRDLQGLMTPNAERVQRDWAYGQKSSGMD</sequence>
<keyword evidence="2" id="KW-1185">Reference proteome</keyword>
<name>A0A1C1CV71_9EURO</name>
<dbReference type="EMBL" id="LGRB01000008">
    <property type="protein sequence ID" value="OCT52387.1"/>
    <property type="molecule type" value="Genomic_DNA"/>
</dbReference>